<feature type="region of interest" description="Disordered" evidence="1">
    <location>
        <begin position="167"/>
        <end position="209"/>
    </location>
</feature>
<dbReference type="AlphaFoldDB" id="A0A162V6U2"/>
<proteinExistence type="predicted"/>
<dbReference type="Proteomes" id="UP000077315">
    <property type="component" value="Unassembled WGS sequence"/>
</dbReference>
<keyword evidence="3" id="KW-1185">Reference proteome</keyword>
<dbReference type="EMBL" id="KV440971">
    <property type="protein sequence ID" value="OAD80433.1"/>
    <property type="molecule type" value="Genomic_DNA"/>
</dbReference>
<dbReference type="GeneID" id="28995246"/>
<sequence length="326" mass="36420">MSLSSVSPFPIQQKKKSTLDDLEDLVKRLNVHIDTLDSHISKPSDELDPWATHVPTHYAALLDRLQVSCSCTHKRPPCSSNVVPAKDVPWLDPIEPFQDKKPEDPLRRQYAHWCTLLRCLPFLDSKAQEQVRTVGVHGMREILKYKGAGGFSNEVSYFDKHTTKIATPAAGEQEGNGDRRGEEEGYDSGRLRDSMCFPKNTTAKNNYSNSNHRVSERMMNEYPRSASSLMSKLNGSTTLSILHESDNTLYKMNLSNGLSRSGGLYRPNGSGGSGSLGSKMSPLTQSSVESLCVRKPTFKGWLKRKNNSTKRLSHSSTLDKLTGWFK</sequence>
<evidence type="ECO:0000313" key="2">
    <source>
        <dbReference type="EMBL" id="OAD80433.1"/>
    </source>
</evidence>
<feature type="compositionally biased region" description="Basic and acidic residues" evidence="1">
    <location>
        <begin position="176"/>
        <end position="193"/>
    </location>
</feature>
<organism evidence="2 3">
    <name type="scientific">Phycomyces blakesleeanus (strain ATCC 8743b / DSM 1359 / FGSC 10004 / NBRC 33097 / NRRL 1555)</name>
    <dbReference type="NCBI Taxonomy" id="763407"/>
    <lineage>
        <taxon>Eukaryota</taxon>
        <taxon>Fungi</taxon>
        <taxon>Fungi incertae sedis</taxon>
        <taxon>Mucoromycota</taxon>
        <taxon>Mucoromycotina</taxon>
        <taxon>Mucoromycetes</taxon>
        <taxon>Mucorales</taxon>
        <taxon>Phycomycetaceae</taxon>
        <taxon>Phycomyces</taxon>
    </lineage>
</organism>
<reference evidence="3" key="1">
    <citation type="submission" date="2015-06" db="EMBL/GenBank/DDBJ databases">
        <title>Expansion of signal transduction pathways in fungi by whole-genome duplication.</title>
        <authorList>
            <consortium name="DOE Joint Genome Institute"/>
            <person name="Corrochano L.M."/>
            <person name="Kuo A."/>
            <person name="Marcet-Houben M."/>
            <person name="Polaino S."/>
            <person name="Salamov A."/>
            <person name="Villalobos J.M."/>
            <person name="Alvarez M.I."/>
            <person name="Avalos J."/>
            <person name="Benito E.P."/>
            <person name="Benoit I."/>
            <person name="Burger G."/>
            <person name="Camino L.P."/>
            <person name="Canovas D."/>
            <person name="Cerda-Olmedo E."/>
            <person name="Cheng J.-F."/>
            <person name="Dominguez A."/>
            <person name="Elias M."/>
            <person name="Eslava A.P."/>
            <person name="Glaser F."/>
            <person name="Grimwood J."/>
            <person name="Gutierrez G."/>
            <person name="Heitman J."/>
            <person name="Henrissat B."/>
            <person name="Iturriaga E.A."/>
            <person name="Lang B.F."/>
            <person name="Lavin J.L."/>
            <person name="Lee S."/>
            <person name="Li W."/>
            <person name="Lindquist E."/>
            <person name="Lopez-Garcia S."/>
            <person name="Luque E.M."/>
            <person name="Marcos A.T."/>
            <person name="Martin J."/>
            <person name="McCluskey K."/>
            <person name="Medina H.R."/>
            <person name="Miralles-Duran A."/>
            <person name="Miyazaki A."/>
            <person name="Munoz-Torres E."/>
            <person name="Oguiza J.A."/>
            <person name="Ohm R."/>
            <person name="Olmedo M."/>
            <person name="Orejas M."/>
            <person name="Ortiz-Castellanos L."/>
            <person name="Pisabarro A.G."/>
            <person name="Rodriguez-Romero J."/>
            <person name="Ruiz-Herrera J."/>
            <person name="Ruiz-Vazquez R."/>
            <person name="Sanz C."/>
            <person name="Schackwitz W."/>
            <person name="Schmutz J."/>
            <person name="Shahriari M."/>
            <person name="Shelest E."/>
            <person name="Silva-Franco F."/>
            <person name="Soanes D."/>
            <person name="Syed K."/>
            <person name="Tagua V.G."/>
            <person name="Talbot N.J."/>
            <person name="Thon M."/>
            <person name="De vries R.P."/>
            <person name="Wiebenga A."/>
            <person name="Yadav J.S."/>
            <person name="Braun E.L."/>
            <person name="Baker S."/>
            <person name="Garre V."/>
            <person name="Horwitz B."/>
            <person name="Torres-Martinez S."/>
            <person name="Idnurm A."/>
            <person name="Herrera-Estrella A."/>
            <person name="Gabaldon T."/>
            <person name="Grigoriev I.V."/>
        </authorList>
    </citation>
    <scope>NUCLEOTIDE SEQUENCE [LARGE SCALE GENOMIC DNA]</scope>
    <source>
        <strain evidence="3">NRRL 1555(-)</strain>
    </source>
</reference>
<feature type="compositionally biased region" description="Polar residues" evidence="1">
    <location>
        <begin position="199"/>
        <end position="209"/>
    </location>
</feature>
<gene>
    <name evidence="2" type="ORF">PHYBLDRAFT_161078</name>
</gene>
<dbReference type="RefSeq" id="XP_018298473.1">
    <property type="nucleotide sequence ID" value="XM_018434340.1"/>
</dbReference>
<protein>
    <submittedName>
        <fullName evidence="2">Uncharacterized protein</fullName>
    </submittedName>
</protein>
<name>A0A162V6U2_PHYB8</name>
<dbReference type="VEuPathDB" id="FungiDB:PHYBLDRAFT_161078"/>
<dbReference type="InParanoid" id="A0A162V6U2"/>
<evidence type="ECO:0000256" key="1">
    <source>
        <dbReference type="SAM" id="MobiDB-lite"/>
    </source>
</evidence>
<evidence type="ECO:0000313" key="3">
    <source>
        <dbReference type="Proteomes" id="UP000077315"/>
    </source>
</evidence>
<dbReference type="OrthoDB" id="2272201at2759"/>
<accession>A0A162V6U2</accession>